<comment type="caution">
    <text evidence="2">The sequence shown here is derived from an EMBL/GenBank/DDBJ whole genome shotgun (WGS) entry which is preliminary data.</text>
</comment>
<evidence type="ECO:0000313" key="3">
    <source>
        <dbReference type="Proteomes" id="UP001281410"/>
    </source>
</evidence>
<keyword evidence="3" id="KW-1185">Reference proteome</keyword>
<evidence type="ECO:0000313" key="2">
    <source>
        <dbReference type="EMBL" id="KAK3193425.1"/>
    </source>
</evidence>
<evidence type="ECO:0000259" key="1">
    <source>
        <dbReference type="Pfam" id="PF10551"/>
    </source>
</evidence>
<organism evidence="2 3">
    <name type="scientific">Dipteronia sinensis</name>
    <dbReference type="NCBI Taxonomy" id="43782"/>
    <lineage>
        <taxon>Eukaryota</taxon>
        <taxon>Viridiplantae</taxon>
        <taxon>Streptophyta</taxon>
        <taxon>Embryophyta</taxon>
        <taxon>Tracheophyta</taxon>
        <taxon>Spermatophyta</taxon>
        <taxon>Magnoliopsida</taxon>
        <taxon>eudicotyledons</taxon>
        <taxon>Gunneridae</taxon>
        <taxon>Pentapetalae</taxon>
        <taxon>rosids</taxon>
        <taxon>malvids</taxon>
        <taxon>Sapindales</taxon>
        <taxon>Sapindaceae</taxon>
        <taxon>Hippocastanoideae</taxon>
        <taxon>Acereae</taxon>
        <taxon>Dipteronia</taxon>
    </lineage>
</organism>
<sequence length="120" mass="13664">MEIGASIEWFNYVIRLVICIDATYLKARTIGVLLVAVCKDGNEMICSLAFGFTNFECTESWTWFLKKLCKLIQYLDRVMLVSDWHSGIFNAMEAIFLDAALGICTYHLARNLKKILQAEG</sequence>
<accession>A0AAE0DW64</accession>
<reference evidence="2" key="1">
    <citation type="journal article" date="2023" name="Plant J.">
        <title>Genome sequences and population genomics provide insights into the demographic history, inbreeding, and mutation load of two 'living fossil' tree species of Dipteronia.</title>
        <authorList>
            <person name="Feng Y."/>
            <person name="Comes H.P."/>
            <person name="Chen J."/>
            <person name="Zhu S."/>
            <person name="Lu R."/>
            <person name="Zhang X."/>
            <person name="Li P."/>
            <person name="Qiu J."/>
            <person name="Olsen K.M."/>
            <person name="Qiu Y."/>
        </authorList>
    </citation>
    <scope>NUCLEOTIDE SEQUENCE</scope>
    <source>
        <strain evidence="2">NBL</strain>
    </source>
</reference>
<dbReference type="Proteomes" id="UP001281410">
    <property type="component" value="Unassembled WGS sequence"/>
</dbReference>
<protein>
    <recommendedName>
        <fullName evidence="1">MULE transposase domain-containing protein</fullName>
    </recommendedName>
</protein>
<dbReference type="InterPro" id="IPR018289">
    <property type="entry name" value="MULE_transposase_dom"/>
</dbReference>
<dbReference type="AlphaFoldDB" id="A0AAE0DW64"/>
<proteinExistence type="predicted"/>
<gene>
    <name evidence="2" type="ORF">Dsin_024735</name>
</gene>
<feature type="domain" description="MULE transposase" evidence="1">
    <location>
        <begin position="17"/>
        <end position="111"/>
    </location>
</feature>
<dbReference type="EMBL" id="JANJYJ010000008">
    <property type="protein sequence ID" value="KAK3193425.1"/>
    <property type="molecule type" value="Genomic_DNA"/>
</dbReference>
<name>A0AAE0DW64_9ROSI</name>
<dbReference type="PANTHER" id="PTHR31973">
    <property type="entry name" value="POLYPROTEIN, PUTATIVE-RELATED"/>
    <property type="match status" value="1"/>
</dbReference>
<dbReference type="PANTHER" id="PTHR31973:SF195">
    <property type="entry name" value="MUDR FAMILY TRANSPOSASE"/>
    <property type="match status" value="1"/>
</dbReference>
<dbReference type="Pfam" id="PF10551">
    <property type="entry name" value="MULE"/>
    <property type="match status" value="1"/>
</dbReference>